<gene>
    <name evidence="8" type="ORF">GPUH_LOCUS17205</name>
</gene>
<evidence type="ECO:0000256" key="3">
    <source>
        <dbReference type="ARBA" id="ARBA00022687"/>
    </source>
</evidence>
<dbReference type="Proteomes" id="UP000271098">
    <property type="component" value="Unassembled WGS sequence"/>
</dbReference>
<keyword evidence="3" id="KW-0879">Wnt signaling pathway</keyword>
<evidence type="ECO:0000313" key="9">
    <source>
        <dbReference type="Proteomes" id="UP000271098"/>
    </source>
</evidence>
<keyword evidence="4 7" id="KW-0732">Signal</keyword>
<sequence length="155" mass="18105">MTMDVLVGLWICSVSVLAVVSSQQNKSNKKDIRDYTERDFERLYEQWEENDADELEEDELPPHKQKAKAPNLDNIMKQAKSPEELMMMSKKGQSVMMFVGIGDVDGKRAEKHYTERWINIWQSSLYNNHINVQVWLNKTNHTFPGLPLEPLLLLR</sequence>
<keyword evidence="9" id="KW-1185">Reference proteome</keyword>
<evidence type="ECO:0000256" key="6">
    <source>
        <dbReference type="ARBA" id="ARBA00023186"/>
    </source>
</evidence>
<dbReference type="GO" id="GO:0016055">
    <property type="term" value="P:Wnt signaling pathway"/>
    <property type="evidence" value="ECO:0007669"/>
    <property type="project" value="UniProtKB-KW"/>
</dbReference>
<organism evidence="10">
    <name type="scientific">Gongylonema pulchrum</name>
    <dbReference type="NCBI Taxonomy" id="637853"/>
    <lineage>
        <taxon>Eukaryota</taxon>
        <taxon>Metazoa</taxon>
        <taxon>Ecdysozoa</taxon>
        <taxon>Nematoda</taxon>
        <taxon>Chromadorea</taxon>
        <taxon>Rhabditida</taxon>
        <taxon>Spirurina</taxon>
        <taxon>Spiruromorpha</taxon>
        <taxon>Spiruroidea</taxon>
        <taxon>Gongylonematidae</taxon>
        <taxon>Gongylonema</taxon>
    </lineage>
</organism>
<protein>
    <submittedName>
        <fullName evidence="10">LRP chaperone MESD</fullName>
    </submittedName>
</protein>
<evidence type="ECO:0000256" key="1">
    <source>
        <dbReference type="ARBA" id="ARBA00004240"/>
    </source>
</evidence>
<dbReference type="AlphaFoldDB" id="A0A183E8B6"/>
<evidence type="ECO:0000313" key="8">
    <source>
        <dbReference type="EMBL" id="VDN29370.1"/>
    </source>
</evidence>
<dbReference type="Pfam" id="PF10185">
    <property type="entry name" value="Mesd"/>
    <property type="match status" value="1"/>
</dbReference>
<dbReference type="OrthoDB" id="75833at2759"/>
<evidence type="ECO:0000256" key="4">
    <source>
        <dbReference type="ARBA" id="ARBA00022729"/>
    </source>
</evidence>
<dbReference type="Gene3D" id="3.30.70.260">
    <property type="match status" value="1"/>
</dbReference>
<dbReference type="GO" id="GO:0006457">
    <property type="term" value="P:protein folding"/>
    <property type="evidence" value="ECO:0007669"/>
    <property type="project" value="InterPro"/>
</dbReference>
<dbReference type="InterPro" id="IPR019330">
    <property type="entry name" value="MESD"/>
</dbReference>
<reference evidence="8 9" key="2">
    <citation type="submission" date="2018-11" db="EMBL/GenBank/DDBJ databases">
        <authorList>
            <consortium name="Pathogen Informatics"/>
        </authorList>
    </citation>
    <scope>NUCLEOTIDE SEQUENCE [LARGE SCALE GENOMIC DNA]</scope>
</reference>
<evidence type="ECO:0000256" key="7">
    <source>
        <dbReference type="SAM" id="SignalP"/>
    </source>
</evidence>
<reference evidence="10" key="1">
    <citation type="submission" date="2016-06" db="UniProtKB">
        <authorList>
            <consortium name="WormBaseParasite"/>
        </authorList>
    </citation>
    <scope>IDENTIFICATION</scope>
</reference>
<dbReference type="GO" id="GO:0005783">
    <property type="term" value="C:endoplasmic reticulum"/>
    <property type="evidence" value="ECO:0007669"/>
    <property type="project" value="UniProtKB-SubCell"/>
</dbReference>
<comment type="similarity">
    <text evidence="2">Belongs to the MESD family.</text>
</comment>
<dbReference type="Gene3D" id="6.10.250.640">
    <property type="match status" value="1"/>
</dbReference>
<dbReference type="EMBL" id="UYRT01084861">
    <property type="protein sequence ID" value="VDN29370.1"/>
    <property type="molecule type" value="Genomic_DNA"/>
</dbReference>
<feature type="chain" id="PRO_5043139043" evidence="7">
    <location>
        <begin position="19"/>
        <end position="155"/>
    </location>
</feature>
<proteinExistence type="inferred from homology"/>
<comment type="subcellular location">
    <subcellularLocation>
        <location evidence="1">Endoplasmic reticulum</location>
    </subcellularLocation>
</comment>
<feature type="signal peptide" evidence="7">
    <location>
        <begin position="1"/>
        <end position="18"/>
    </location>
</feature>
<accession>A0A183E8B6</accession>
<dbReference type="WBParaSite" id="GPUH_0001722901-mRNA-1">
    <property type="protein sequence ID" value="GPUH_0001722901-mRNA-1"/>
    <property type="gene ID" value="GPUH_0001722901"/>
</dbReference>
<dbReference type="PANTHER" id="PTHR17600:SF2">
    <property type="entry name" value="LRP CHAPERONE MESD"/>
    <property type="match status" value="1"/>
</dbReference>
<keyword evidence="5" id="KW-0256">Endoplasmic reticulum</keyword>
<evidence type="ECO:0000256" key="5">
    <source>
        <dbReference type="ARBA" id="ARBA00022824"/>
    </source>
</evidence>
<keyword evidence="6" id="KW-0143">Chaperone</keyword>
<evidence type="ECO:0000256" key="2">
    <source>
        <dbReference type="ARBA" id="ARBA00011068"/>
    </source>
</evidence>
<evidence type="ECO:0000313" key="10">
    <source>
        <dbReference type="WBParaSite" id="GPUH_0001722901-mRNA-1"/>
    </source>
</evidence>
<dbReference type="PANTHER" id="PTHR17600">
    <property type="entry name" value="MESODERM DEVELOPMENT CANDIDATE 2"/>
    <property type="match status" value="1"/>
</dbReference>
<name>A0A183E8B6_9BILA</name>